<feature type="coiled-coil region" evidence="6">
    <location>
        <begin position="509"/>
        <end position="540"/>
    </location>
</feature>
<keyword evidence="3" id="KW-0677">Repeat</keyword>
<gene>
    <name evidence="8" type="primary">LOC120282736</name>
</gene>
<dbReference type="SMART" id="SM00320">
    <property type="entry name" value="WD40"/>
    <property type="match status" value="5"/>
</dbReference>
<evidence type="ECO:0000256" key="3">
    <source>
        <dbReference type="ARBA" id="ARBA00022737"/>
    </source>
</evidence>
<dbReference type="Proteomes" id="UP001515500">
    <property type="component" value="Chromosome 18"/>
</dbReference>
<dbReference type="SUPFAM" id="SSF50978">
    <property type="entry name" value="WD40 repeat-like"/>
    <property type="match status" value="1"/>
</dbReference>
<organism evidence="7 8">
    <name type="scientific">Dioscorea cayennensis subsp. rotundata</name>
    <name type="common">White Guinea yam</name>
    <name type="synonym">Dioscorea rotundata</name>
    <dbReference type="NCBI Taxonomy" id="55577"/>
    <lineage>
        <taxon>Eukaryota</taxon>
        <taxon>Viridiplantae</taxon>
        <taxon>Streptophyta</taxon>
        <taxon>Embryophyta</taxon>
        <taxon>Tracheophyta</taxon>
        <taxon>Spermatophyta</taxon>
        <taxon>Magnoliopsida</taxon>
        <taxon>Liliopsida</taxon>
        <taxon>Dioscoreales</taxon>
        <taxon>Dioscoreaceae</taxon>
        <taxon>Dioscorea</taxon>
    </lineage>
</organism>
<dbReference type="Gene3D" id="1.20.960.30">
    <property type="match status" value="1"/>
</dbReference>
<dbReference type="AlphaFoldDB" id="A0AB40CZH8"/>
<feature type="repeat" description="WD" evidence="5">
    <location>
        <begin position="188"/>
        <end position="223"/>
    </location>
</feature>
<feature type="repeat" description="WD" evidence="5">
    <location>
        <begin position="244"/>
        <end position="276"/>
    </location>
</feature>
<evidence type="ECO:0000256" key="6">
    <source>
        <dbReference type="SAM" id="Coils"/>
    </source>
</evidence>
<feature type="repeat" description="WD" evidence="5">
    <location>
        <begin position="285"/>
        <end position="326"/>
    </location>
</feature>
<accession>A0AB40CZH8</accession>
<dbReference type="PROSITE" id="PS50082">
    <property type="entry name" value="WD_REPEATS_2"/>
    <property type="match status" value="3"/>
</dbReference>
<dbReference type="RefSeq" id="XP_039145522.1">
    <property type="nucleotide sequence ID" value="XM_039289588.1"/>
</dbReference>
<evidence type="ECO:0000313" key="8">
    <source>
        <dbReference type="RefSeq" id="XP_039145522.1"/>
    </source>
</evidence>
<dbReference type="InterPro" id="IPR036322">
    <property type="entry name" value="WD40_repeat_dom_sf"/>
</dbReference>
<dbReference type="InterPro" id="IPR001680">
    <property type="entry name" value="WD40_rpt"/>
</dbReference>
<name>A0AB40CZH8_DIOCR</name>
<comment type="subcellular location">
    <subcellularLocation>
        <location evidence="1">Nucleus</location>
    </subcellularLocation>
</comment>
<dbReference type="InterPro" id="IPR015943">
    <property type="entry name" value="WD40/YVTN_repeat-like_dom_sf"/>
</dbReference>
<dbReference type="GeneID" id="120282736"/>
<dbReference type="PROSITE" id="PS50294">
    <property type="entry name" value="WD_REPEATS_REGION"/>
    <property type="match status" value="2"/>
</dbReference>
<keyword evidence="7" id="KW-1185">Reference proteome</keyword>
<dbReference type="SMART" id="SM00667">
    <property type="entry name" value="LisH"/>
    <property type="match status" value="1"/>
</dbReference>
<keyword evidence="4" id="KW-0539">Nucleus</keyword>
<dbReference type="GO" id="GO:0003714">
    <property type="term" value="F:transcription corepressor activity"/>
    <property type="evidence" value="ECO:0007669"/>
    <property type="project" value="InterPro"/>
</dbReference>
<sequence>MESDPNWSRMELGKPKEFSARLIPFPNADVRGKLTSDQLNVLISQYLLEKGFKHTAFAFDDEAEIENIPIDKSKIDKDALSSFVHKGLQYSQLEANLHATNDDSCIECYRLEPLDIMTNSVHGLSKIIKRRKDKGKGKCIDYGVSNQEQESKEQGKNIDVHGGPQLMDHTPNSPLVTHQVSDSDAYLLEGHSLKVSACAWSPTDSLLAVGSSDSMAMIWKISNDLSTIYNSNPDVQCLIRPDAIDNGLDGFNTLAWNGEGELLATGSLDGLVIIWSKNGDLKKRLGNHRAVIFFIGWNSKGDFLLTGSRGNRIVVWDTNTWESIQEVAFHSELLAVTWRNDTSFAACLRDKRICIYNIGEPKPVKTFSGYQADLHGIKCNPTGSLLASYSHGMTIKEMESSLSKSTTFPLSKQHFSKNPYTGLNSYPLDSPFSFHIPLHLSLDPQERNYIDNIWANNRNPHFPKIPTSFSDYLHHKNLKMQLHEPSLKPKSLDAFLELQQTNLILSGEILDLKQQLEQITKKYEQEKTEKNLLKEEWEKEMKNREQGFEKFPPQISLFQNEIMKIVYQDKHHQLVQMVQFLEKMATSPLQVDGLSFYMLKFRGQHHPGIQTCICQEGFSIIQATISLFEWDGTFTDFTIEQLFELGLLKKLIITKEEQMKILPQFPTRLKKIISSMMSYYPRHFVVLEIFSIPPSYQGYPVYTQHYVRIDMVRHGSPTTYQWDYHSFSSNHIELSIEERLKRWRAYALGTVDKK</sequence>
<dbReference type="PANTHER" id="PTHR22846:SF2">
    <property type="entry name" value="F-BOX-LIKE_WD REPEAT-CONTAINING PROTEIN EBI"/>
    <property type="match status" value="1"/>
</dbReference>
<dbReference type="Pfam" id="PF00400">
    <property type="entry name" value="WD40"/>
    <property type="match status" value="3"/>
</dbReference>
<dbReference type="PROSITE" id="PS50896">
    <property type="entry name" value="LISH"/>
    <property type="match status" value="1"/>
</dbReference>
<dbReference type="Gene3D" id="2.130.10.10">
    <property type="entry name" value="YVTN repeat-like/Quinoprotein amine dehydrogenase"/>
    <property type="match status" value="1"/>
</dbReference>
<dbReference type="InterPro" id="IPR045183">
    <property type="entry name" value="Ebi-like"/>
</dbReference>
<dbReference type="InterPro" id="IPR006594">
    <property type="entry name" value="LisH"/>
</dbReference>
<dbReference type="GO" id="GO:0000118">
    <property type="term" value="C:histone deacetylase complex"/>
    <property type="evidence" value="ECO:0007669"/>
    <property type="project" value="TreeGrafter"/>
</dbReference>
<dbReference type="PANTHER" id="PTHR22846">
    <property type="entry name" value="WD40 REPEAT PROTEIN"/>
    <property type="match status" value="1"/>
</dbReference>
<evidence type="ECO:0000256" key="4">
    <source>
        <dbReference type="ARBA" id="ARBA00023242"/>
    </source>
</evidence>
<evidence type="ECO:0000256" key="5">
    <source>
        <dbReference type="PROSITE-ProRule" id="PRU00221"/>
    </source>
</evidence>
<evidence type="ECO:0000313" key="7">
    <source>
        <dbReference type="Proteomes" id="UP001515500"/>
    </source>
</evidence>
<dbReference type="Pfam" id="PF08513">
    <property type="entry name" value="LisH"/>
    <property type="match status" value="1"/>
</dbReference>
<keyword evidence="2 5" id="KW-0853">WD repeat</keyword>
<keyword evidence="6" id="KW-0175">Coiled coil</keyword>
<reference evidence="8" key="1">
    <citation type="submission" date="2025-08" db="UniProtKB">
        <authorList>
            <consortium name="RefSeq"/>
        </authorList>
    </citation>
    <scope>IDENTIFICATION</scope>
</reference>
<evidence type="ECO:0000256" key="2">
    <source>
        <dbReference type="ARBA" id="ARBA00022574"/>
    </source>
</evidence>
<evidence type="ECO:0000256" key="1">
    <source>
        <dbReference type="ARBA" id="ARBA00004123"/>
    </source>
</evidence>
<dbReference type="GO" id="GO:0006357">
    <property type="term" value="P:regulation of transcription by RNA polymerase II"/>
    <property type="evidence" value="ECO:0007669"/>
    <property type="project" value="TreeGrafter"/>
</dbReference>
<proteinExistence type="predicted"/>
<protein>
    <submittedName>
        <fullName evidence="8">WD40 repeat-containing protein HOS15-like</fullName>
    </submittedName>
</protein>